<proteinExistence type="predicted"/>
<dbReference type="OrthoDB" id="8249012at2759"/>
<dbReference type="STRING" id="1849047.A0A3D8R0D0"/>
<dbReference type="EMBL" id="PDLM01000010">
    <property type="protein sequence ID" value="RDW67512.1"/>
    <property type="molecule type" value="Genomic_DNA"/>
</dbReference>
<name>A0A3D8R0D0_9HELO</name>
<gene>
    <name evidence="1" type="ORF">BP6252_08908</name>
</gene>
<dbReference type="AlphaFoldDB" id="A0A3D8R0D0"/>
<dbReference type="Gene3D" id="2.60.120.330">
    <property type="entry name" value="B-lactam Antibiotic, Isopenicillin N Synthase, Chain"/>
    <property type="match status" value="1"/>
</dbReference>
<dbReference type="PANTHER" id="PTHR30613:SF1">
    <property type="entry name" value="DUF1479 DOMAIN PROTEIN (AFU_ORTHOLOGUE AFUA_5G09280)"/>
    <property type="match status" value="1"/>
</dbReference>
<organism evidence="1 2">
    <name type="scientific">Coleophoma cylindrospora</name>
    <dbReference type="NCBI Taxonomy" id="1849047"/>
    <lineage>
        <taxon>Eukaryota</taxon>
        <taxon>Fungi</taxon>
        <taxon>Dikarya</taxon>
        <taxon>Ascomycota</taxon>
        <taxon>Pezizomycotina</taxon>
        <taxon>Leotiomycetes</taxon>
        <taxon>Helotiales</taxon>
        <taxon>Dermateaceae</taxon>
        <taxon>Coleophoma</taxon>
    </lineage>
</organism>
<dbReference type="PANTHER" id="PTHR30613">
    <property type="entry name" value="UNCHARACTERIZED PROTEIN YBIU-RELATED"/>
    <property type="match status" value="1"/>
</dbReference>
<evidence type="ECO:0000313" key="2">
    <source>
        <dbReference type="Proteomes" id="UP000256645"/>
    </source>
</evidence>
<evidence type="ECO:0008006" key="3">
    <source>
        <dbReference type="Google" id="ProtNLM"/>
    </source>
</evidence>
<dbReference type="InterPro" id="IPR027443">
    <property type="entry name" value="IPNS-like_sf"/>
</dbReference>
<dbReference type="SUPFAM" id="SSF51197">
    <property type="entry name" value="Clavaminate synthase-like"/>
    <property type="match status" value="1"/>
</dbReference>
<keyword evidence="2" id="KW-1185">Reference proteome</keyword>
<dbReference type="Proteomes" id="UP000256645">
    <property type="component" value="Unassembled WGS sequence"/>
</dbReference>
<accession>A0A3D8R0D0</accession>
<evidence type="ECO:0000313" key="1">
    <source>
        <dbReference type="EMBL" id="RDW67512.1"/>
    </source>
</evidence>
<dbReference type="InterPro" id="IPR010856">
    <property type="entry name" value="Gig2-like"/>
</dbReference>
<comment type="caution">
    <text evidence="1">The sequence shown here is derived from an EMBL/GenBank/DDBJ whole genome shotgun (WGS) entry which is preliminary data.</text>
</comment>
<dbReference type="Pfam" id="PF07350">
    <property type="entry name" value="Gig2-like"/>
    <property type="match status" value="1"/>
</dbReference>
<protein>
    <recommendedName>
        <fullName evidence="3">DUF1479-domain-containing protein</fullName>
    </recommendedName>
</protein>
<reference evidence="1 2" key="1">
    <citation type="journal article" date="2018" name="IMA Fungus">
        <title>IMA Genome-F 9: Draft genome sequence of Annulohypoxylon stygium, Aspergillus mulundensis, Berkeleyomyces basicola (syn. Thielaviopsis basicola), Ceratocystis smalleyi, two Cercospora beticola strains, Coleophoma cylindrospora, Fusarium fracticaudum, Phialophora cf. hyalina, and Morchella septimelata.</title>
        <authorList>
            <person name="Wingfield B.D."/>
            <person name="Bills G.F."/>
            <person name="Dong Y."/>
            <person name="Huang W."/>
            <person name="Nel W.J."/>
            <person name="Swalarsk-Parry B.S."/>
            <person name="Vaghefi N."/>
            <person name="Wilken P.M."/>
            <person name="An Z."/>
            <person name="de Beer Z.W."/>
            <person name="De Vos L."/>
            <person name="Chen L."/>
            <person name="Duong T.A."/>
            <person name="Gao Y."/>
            <person name="Hammerbacher A."/>
            <person name="Kikkert J.R."/>
            <person name="Li Y."/>
            <person name="Li H."/>
            <person name="Li K."/>
            <person name="Li Q."/>
            <person name="Liu X."/>
            <person name="Ma X."/>
            <person name="Naidoo K."/>
            <person name="Pethybridge S.J."/>
            <person name="Sun J."/>
            <person name="Steenkamp E.T."/>
            <person name="van der Nest M.A."/>
            <person name="van Wyk S."/>
            <person name="Wingfield M.J."/>
            <person name="Xiong C."/>
            <person name="Yue Q."/>
            <person name="Zhang X."/>
        </authorList>
    </citation>
    <scope>NUCLEOTIDE SEQUENCE [LARGE SCALE GENOMIC DNA]</scope>
    <source>
        <strain evidence="1 2">BP6252</strain>
    </source>
</reference>
<sequence>MAILKEAKVSSSGKLSNWPAWEEFTYHDDASGKDTGFSKVKREIIAEFGADALREAWLKTCAELEKITDEIARKGTGIIPVFDFADVMHDDAGHTFESEIKRTGCCIIRGVIDESEATQMYHDLKEFVHSNKDHITGWPAEAPYVLNLCNTPVQVNARVHPNQLAIQHRLNQIWHDVTKETSPSPLLYADAVRIRPPGKELLGLGPHIDAGNFCRWEDGKYRLTYSAIFSGHPEDHDCYDLTTRKDANQTGHSTVLRAFQGWTAFTRAGPREGSLLIVPNVQWTISYVLLRPFFSPPETDVLDAHKWTFNPDGDWFPGTSRQGSQKLSPNSHPHLRLKESLVNIPVVNPGDTVWWHADMCHAVEPEHSGSEDSCVVYIAATPRTKINNAYMTHQLAAIQSGQLPIDFLTKGIDEFKLRGYTGLGDLSSKARSAMGYDL</sequence>